<dbReference type="EMBL" id="PDCH01000007">
    <property type="protein sequence ID" value="RBP99295.1"/>
    <property type="molecule type" value="Genomic_DNA"/>
</dbReference>
<comment type="caution">
    <text evidence="3">The sequence shown here is derived from an EMBL/GenBank/DDBJ whole genome shotgun (WGS) entry which is preliminary data.</text>
</comment>
<reference evidence="3 4" key="1">
    <citation type="submission" date="2017-10" db="EMBL/GenBank/DDBJ databases">
        <title>Bifidobacterium xylocopum sp. nov. and Bifidobacterium aemilianum sp. nov., from the carpenter bee (Xylocopa violacea) digestive tract.</title>
        <authorList>
            <person name="Alberoni D."/>
            <person name="Baffoni L."/>
            <person name="Di Gioia D."/>
            <person name="Gaggia F."/>
            <person name="Biavati B."/>
        </authorList>
    </citation>
    <scope>NUCLEOTIDE SEQUENCE [LARGE SCALE GENOMIC DNA]</scope>
    <source>
        <strain evidence="3 4">XV2</strain>
    </source>
</reference>
<protein>
    <submittedName>
        <fullName evidence="3">Uncharacterized protein</fullName>
    </submittedName>
</protein>
<sequence length="125" mass="13957">MSPNVKGVTVMWIGLLVDALIVPMAKRFDQRPLGVLLIILVTLLGLAYCIHEYRIGRQLYRDGPYDDPIDPKALKAFRMQHRDLSFNQSVVAYRKDRAERRTPVTLAGPPAEAGDGHDTADEAQA</sequence>
<dbReference type="Proteomes" id="UP000252345">
    <property type="component" value="Unassembled WGS sequence"/>
</dbReference>
<evidence type="ECO:0000256" key="1">
    <source>
        <dbReference type="SAM" id="MobiDB-lite"/>
    </source>
</evidence>
<proteinExistence type="predicted"/>
<feature type="transmembrane region" description="Helical" evidence="2">
    <location>
        <begin position="7"/>
        <end position="25"/>
    </location>
</feature>
<dbReference type="AlphaFoldDB" id="A0A366KC30"/>
<accession>A0A366KC30</accession>
<evidence type="ECO:0000313" key="3">
    <source>
        <dbReference type="EMBL" id="RBP99295.1"/>
    </source>
</evidence>
<feature type="compositionally biased region" description="Basic and acidic residues" evidence="1">
    <location>
        <begin position="114"/>
        <end position="125"/>
    </location>
</feature>
<feature type="transmembrane region" description="Helical" evidence="2">
    <location>
        <begin position="31"/>
        <end position="51"/>
    </location>
</feature>
<dbReference type="RefSeq" id="WP_113853505.1">
    <property type="nucleotide sequence ID" value="NZ_PDCH01000007.1"/>
</dbReference>
<organism evidence="3 4">
    <name type="scientific">Bifidobacterium xylocopae</name>
    <dbReference type="NCBI Taxonomy" id="2493119"/>
    <lineage>
        <taxon>Bacteria</taxon>
        <taxon>Bacillati</taxon>
        <taxon>Actinomycetota</taxon>
        <taxon>Actinomycetes</taxon>
        <taxon>Bifidobacteriales</taxon>
        <taxon>Bifidobacteriaceae</taxon>
        <taxon>Bifidobacterium</taxon>
    </lineage>
</organism>
<feature type="region of interest" description="Disordered" evidence="1">
    <location>
        <begin position="97"/>
        <end position="125"/>
    </location>
</feature>
<keyword evidence="4" id="KW-1185">Reference proteome</keyword>
<name>A0A366KC30_9BIFI</name>
<evidence type="ECO:0000256" key="2">
    <source>
        <dbReference type="SAM" id="Phobius"/>
    </source>
</evidence>
<keyword evidence="2" id="KW-1133">Transmembrane helix</keyword>
<evidence type="ECO:0000313" key="4">
    <source>
        <dbReference type="Proteomes" id="UP000252345"/>
    </source>
</evidence>
<keyword evidence="2" id="KW-0812">Transmembrane</keyword>
<keyword evidence="2" id="KW-0472">Membrane</keyword>
<gene>
    <name evidence="3" type="ORF">CRD59_04535</name>
</gene>